<protein>
    <submittedName>
        <fullName evidence="1">Unannotated protein</fullName>
    </submittedName>
</protein>
<accession>A0A6J7RIR5</accession>
<name>A0A6J7RIR5_9ZZZZ</name>
<sequence>MEVADHDRVDFGVVDPLAELAENAAAAVDEKLRIRRLDEISAAGPTSVGPRGRLAKNCYLHRASRPFPLLLRLYLGGDF</sequence>
<gene>
    <name evidence="1" type="ORF">UFOPK4175_00105</name>
</gene>
<evidence type="ECO:0000313" key="1">
    <source>
        <dbReference type="EMBL" id="CAB5028574.1"/>
    </source>
</evidence>
<dbReference type="AlphaFoldDB" id="A0A6J7RIR5"/>
<organism evidence="1">
    <name type="scientific">freshwater metagenome</name>
    <dbReference type="NCBI Taxonomy" id="449393"/>
    <lineage>
        <taxon>unclassified sequences</taxon>
        <taxon>metagenomes</taxon>
        <taxon>ecological metagenomes</taxon>
    </lineage>
</organism>
<dbReference type="EMBL" id="CAFBPX010000010">
    <property type="protein sequence ID" value="CAB5028574.1"/>
    <property type="molecule type" value="Genomic_DNA"/>
</dbReference>
<reference evidence="1" key="1">
    <citation type="submission" date="2020-05" db="EMBL/GenBank/DDBJ databases">
        <authorList>
            <person name="Chiriac C."/>
            <person name="Salcher M."/>
            <person name="Ghai R."/>
            <person name="Kavagutti S V."/>
        </authorList>
    </citation>
    <scope>NUCLEOTIDE SEQUENCE</scope>
</reference>
<proteinExistence type="predicted"/>